<evidence type="ECO:0000256" key="1">
    <source>
        <dbReference type="SAM" id="MobiDB-lite"/>
    </source>
</evidence>
<dbReference type="AlphaFoldDB" id="A0AAU9M5F2"/>
<dbReference type="Proteomes" id="UP001157418">
    <property type="component" value="Unassembled WGS sequence"/>
</dbReference>
<feature type="compositionally biased region" description="Basic and acidic residues" evidence="1">
    <location>
        <begin position="57"/>
        <end position="69"/>
    </location>
</feature>
<feature type="compositionally biased region" description="Basic and acidic residues" evidence="1">
    <location>
        <begin position="27"/>
        <end position="36"/>
    </location>
</feature>
<proteinExistence type="predicted"/>
<comment type="caution">
    <text evidence="2">The sequence shown here is derived from an EMBL/GenBank/DDBJ whole genome shotgun (WGS) entry which is preliminary data.</text>
</comment>
<organism evidence="2 3">
    <name type="scientific">Lactuca virosa</name>
    <dbReference type="NCBI Taxonomy" id="75947"/>
    <lineage>
        <taxon>Eukaryota</taxon>
        <taxon>Viridiplantae</taxon>
        <taxon>Streptophyta</taxon>
        <taxon>Embryophyta</taxon>
        <taxon>Tracheophyta</taxon>
        <taxon>Spermatophyta</taxon>
        <taxon>Magnoliopsida</taxon>
        <taxon>eudicotyledons</taxon>
        <taxon>Gunneridae</taxon>
        <taxon>Pentapetalae</taxon>
        <taxon>asterids</taxon>
        <taxon>campanulids</taxon>
        <taxon>Asterales</taxon>
        <taxon>Asteraceae</taxon>
        <taxon>Cichorioideae</taxon>
        <taxon>Cichorieae</taxon>
        <taxon>Lactucinae</taxon>
        <taxon>Lactuca</taxon>
    </lineage>
</organism>
<sequence length="171" mass="19572">MPSFSLGLGLGLTQEFQEGDVSSEDEQEKKERKDEKLDEEESYDSEETKCDNNILGIKDDQEGRRDVGKRLKKKPSLKVSSPYNQKEVFQTKRGYVLGRGRIETIHAGLWVHAHVIDAWTDVLNYEEKIKSNSTVNQYFFDTSMVEPAVDVIDNRNSVANFQGLIVMHLMN</sequence>
<keyword evidence="3" id="KW-1185">Reference proteome</keyword>
<evidence type="ECO:0000313" key="3">
    <source>
        <dbReference type="Proteomes" id="UP001157418"/>
    </source>
</evidence>
<feature type="region of interest" description="Disordered" evidence="1">
    <location>
        <begin position="1"/>
        <end position="79"/>
    </location>
</feature>
<accession>A0AAU9M5F2</accession>
<feature type="compositionally biased region" description="Acidic residues" evidence="1">
    <location>
        <begin position="17"/>
        <end position="26"/>
    </location>
</feature>
<dbReference type="EMBL" id="CAKMRJ010001112">
    <property type="protein sequence ID" value="CAH1422005.1"/>
    <property type="molecule type" value="Genomic_DNA"/>
</dbReference>
<gene>
    <name evidence="2" type="ORF">LVIROSA_LOCUS9368</name>
</gene>
<name>A0AAU9M5F2_9ASTR</name>
<evidence type="ECO:0000313" key="2">
    <source>
        <dbReference type="EMBL" id="CAH1422005.1"/>
    </source>
</evidence>
<reference evidence="2 3" key="1">
    <citation type="submission" date="2022-01" db="EMBL/GenBank/DDBJ databases">
        <authorList>
            <person name="Xiong W."/>
            <person name="Schranz E."/>
        </authorList>
    </citation>
    <scope>NUCLEOTIDE SEQUENCE [LARGE SCALE GENOMIC DNA]</scope>
</reference>
<protein>
    <submittedName>
        <fullName evidence="2">Uncharacterized protein</fullName>
    </submittedName>
</protein>